<dbReference type="Pfam" id="PF19919">
    <property type="entry name" value="bpX3"/>
    <property type="match status" value="1"/>
</dbReference>
<keyword evidence="2" id="KW-0812">Transmembrane</keyword>
<evidence type="ECO:0000313" key="5">
    <source>
        <dbReference type="Proteomes" id="UP000199672"/>
    </source>
</evidence>
<feature type="transmembrane region" description="Helical" evidence="2">
    <location>
        <begin position="298"/>
        <end position="320"/>
    </location>
</feature>
<evidence type="ECO:0000313" key="4">
    <source>
        <dbReference type="EMBL" id="SFC93615.1"/>
    </source>
</evidence>
<dbReference type="STRING" id="739143.SAMN05216297_103125"/>
<reference evidence="5" key="1">
    <citation type="submission" date="2016-10" db="EMBL/GenBank/DDBJ databases">
        <authorList>
            <person name="Varghese N."/>
            <person name="Submissions S."/>
        </authorList>
    </citation>
    <scope>NUCLEOTIDE SEQUENCE [LARGE SCALE GENOMIC DNA]</scope>
    <source>
        <strain evidence="5">CGMCC 1.10370</strain>
    </source>
</reference>
<keyword evidence="2" id="KW-1133">Transmembrane helix</keyword>
<dbReference type="InterPro" id="IPR045551">
    <property type="entry name" value="bpX3"/>
</dbReference>
<evidence type="ECO:0000256" key="1">
    <source>
        <dbReference type="SAM" id="MobiDB-lite"/>
    </source>
</evidence>
<feature type="region of interest" description="Disordered" evidence="1">
    <location>
        <begin position="325"/>
        <end position="347"/>
    </location>
</feature>
<protein>
    <submittedName>
        <fullName evidence="4">Soluble NSF attachment protein, SNAP</fullName>
    </submittedName>
</protein>
<dbReference type="AlphaFoldDB" id="A0A1I1N841"/>
<organism evidence="4 5">
    <name type="scientific">Flavobacterium phragmitis</name>
    <dbReference type="NCBI Taxonomy" id="739143"/>
    <lineage>
        <taxon>Bacteria</taxon>
        <taxon>Pseudomonadati</taxon>
        <taxon>Bacteroidota</taxon>
        <taxon>Flavobacteriia</taxon>
        <taxon>Flavobacteriales</taxon>
        <taxon>Flavobacteriaceae</taxon>
        <taxon>Flavobacterium</taxon>
    </lineage>
</organism>
<feature type="domain" description="MoxR-vWA-beta-propeller ternary system" evidence="3">
    <location>
        <begin position="2"/>
        <end position="171"/>
    </location>
</feature>
<feature type="transmembrane region" description="Helical" evidence="2">
    <location>
        <begin position="268"/>
        <end position="286"/>
    </location>
</feature>
<proteinExistence type="predicted"/>
<dbReference type="InterPro" id="IPR011990">
    <property type="entry name" value="TPR-like_helical_dom_sf"/>
</dbReference>
<dbReference type="RefSeq" id="WP_091491772.1">
    <property type="nucleotide sequence ID" value="NZ_FOMH01000003.1"/>
</dbReference>
<feature type="compositionally biased region" description="Low complexity" evidence="1">
    <location>
        <begin position="325"/>
        <end position="334"/>
    </location>
</feature>
<sequence length="604" mass="67475">MELKLRINTKNTFPKGGVFIKSGLAKVWLQEIQSIGLPFHLVKAFPVPGANVNELFGCLLVLDQSRTKIDTIGKNYYCQLIENKLFIPENTIVTPQLTKAEWHSLFSEHYHFMHPDIGLVELKDEVSWIDLLETPILKEIDILEPSKTVYIPLHIESLRYEANTEEILESIEKPFSNDEALEELPFDMEKLMQGNQKETDKFLELLDKNPELALKMAIPLDTLKTARGGFGGKLSFEGIGSGSAAGAGGSFSGGGGKTINESTDSGCGAFTIVLTLAFASIFLLNMRSCSSSGTSSSGMNPFVALVLILGALVLIIAMAVNDSGSAGSSRSYSAPKRQPSGSGGSALIDSERFSTIQNRYEKMAEEFKERKDYAKAAHVYMKLLKNYYKAADVLEEGDLYSEAAAVHLKYCNNKNKAAECYEKGHVYKQAIELYRELNQNEKVGDLYTILKDKPEADKFYGKVIEEYKGSNQFVKASFVYKDKIKIIEGAQEVLISGWRSNKDAFNCLNNYFVNIESTEKLSGAITSIYESEVSAENSELFLKVMKQEFKKHEDLEEITKNIAYEIVADQITIKPDIASELLAFNEKNKSMLKDVMKYKLKLRK</sequence>
<keyword evidence="2" id="KW-0472">Membrane</keyword>
<dbReference type="Proteomes" id="UP000199672">
    <property type="component" value="Unassembled WGS sequence"/>
</dbReference>
<dbReference type="Gene3D" id="1.25.40.10">
    <property type="entry name" value="Tetratricopeptide repeat domain"/>
    <property type="match status" value="1"/>
</dbReference>
<dbReference type="EMBL" id="FOMH01000003">
    <property type="protein sequence ID" value="SFC93615.1"/>
    <property type="molecule type" value="Genomic_DNA"/>
</dbReference>
<gene>
    <name evidence="4" type="ORF">SAMN05216297_103125</name>
</gene>
<name>A0A1I1N841_9FLAO</name>
<evidence type="ECO:0000259" key="3">
    <source>
        <dbReference type="Pfam" id="PF19919"/>
    </source>
</evidence>
<keyword evidence="5" id="KW-1185">Reference proteome</keyword>
<evidence type="ECO:0000256" key="2">
    <source>
        <dbReference type="SAM" id="Phobius"/>
    </source>
</evidence>
<dbReference type="SUPFAM" id="SSF48452">
    <property type="entry name" value="TPR-like"/>
    <property type="match status" value="1"/>
</dbReference>
<accession>A0A1I1N841</accession>